<sequence>MQPEPESQEDERAMEAFAFRRRAAAAMPRVNPPPAANDDPMTIAHVVMEYTLMDAARLR</sequence>
<keyword evidence="2" id="KW-1185">Reference proteome</keyword>
<evidence type="ECO:0000313" key="1">
    <source>
        <dbReference type="EMBL" id="SFM57046.1"/>
    </source>
</evidence>
<dbReference type="Proteomes" id="UP000199048">
    <property type="component" value="Unassembled WGS sequence"/>
</dbReference>
<accession>A0A1I4RXN3</accession>
<proteinExistence type="predicted"/>
<gene>
    <name evidence="1" type="ORF">SAMN05192568_103855</name>
</gene>
<name>A0A1I4RXN3_9HYPH</name>
<dbReference type="EMBL" id="FOTK01000038">
    <property type="protein sequence ID" value="SFM57046.1"/>
    <property type="molecule type" value="Genomic_DNA"/>
</dbReference>
<evidence type="ECO:0000313" key="2">
    <source>
        <dbReference type="Proteomes" id="UP000199048"/>
    </source>
</evidence>
<reference evidence="2" key="1">
    <citation type="submission" date="2016-10" db="EMBL/GenBank/DDBJ databases">
        <authorList>
            <person name="Varghese N."/>
            <person name="Submissions S."/>
        </authorList>
    </citation>
    <scope>NUCLEOTIDE SEQUENCE [LARGE SCALE GENOMIC DNA]</scope>
    <source>
        <strain evidence="2">BL36</strain>
    </source>
</reference>
<protein>
    <submittedName>
        <fullName evidence="1">Uncharacterized protein</fullName>
    </submittedName>
</protein>
<dbReference type="AlphaFoldDB" id="A0A1I4RXN3"/>
<organism evidence="1 2">
    <name type="scientific">Methylobacterium pseudosasicola</name>
    <dbReference type="NCBI Taxonomy" id="582667"/>
    <lineage>
        <taxon>Bacteria</taxon>
        <taxon>Pseudomonadati</taxon>
        <taxon>Pseudomonadota</taxon>
        <taxon>Alphaproteobacteria</taxon>
        <taxon>Hyphomicrobiales</taxon>
        <taxon>Methylobacteriaceae</taxon>
        <taxon>Methylobacterium</taxon>
    </lineage>
</organism>